<evidence type="ECO:0000256" key="7">
    <source>
        <dbReference type="RuleBase" id="RU003918"/>
    </source>
</evidence>
<name>A0A8S0FQE6_ECOLX</name>
<dbReference type="PANTHER" id="PTHR30251:SF6">
    <property type="entry name" value="FIMBRIAL CHAPERONE YFCS-RELATED"/>
    <property type="match status" value="1"/>
</dbReference>
<dbReference type="PANTHER" id="PTHR30251">
    <property type="entry name" value="PILUS ASSEMBLY CHAPERONE"/>
    <property type="match status" value="1"/>
</dbReference>
<dbReference type="GO" id="GO:0071555">
    <property type="term" value="P:cell wall organization"/>
    <property type="evidence" value="ECO:0007669"/>
    <property type="project" value="InterPro"/>
</dbReference>
<dbReference type="AlphaFoldDB" id="A0A8S0FQE6"/>
<feature type="domain" description="Pili assembly chaperone C-terminal" evidence="10">
    <location>
        <begin position="172"/>
        <end position="228"/>
    </location>
</feature>
<dbReference type="InterPro" id="IPR016147">
    <property type="entry name" value="Pili_assmbl_chaperone_N"/>
</dbReference>
<dbReference type="InterPro" id="IPR050643">
    <property type="entry name" value="Periplasmic_pilus_chap"/>
</dbReference>
<dbReference type="Pfam" id="PF00345">
    <property type="entry name" value="PapD_N"/>
    <property type="match status" value="1"/>
</dbReference>
<dbReference type="InterPro" id="IPR036316">
    <property type="entry name" value="Pili_assmbl_chap_C_dom_sf"/>
</dbReference>
<evidence type="ECO:0000256" key="8">
    <source>
        <dbReference type="SAM" id="SignalP"/>
    </source>
</evidence>
<keyword evidence="6 7" id="KW-0143">Chaperone</keyword>
<keyword evidence="4 8" id="KW-0732">Signal</keyword>
<dbReference type="InterPro" id="IPR008962">
    <property type="entry name" value="PapD-like_sf"/>
</dbReference>
<evidence type="ECO:0000256" key="2">
    <source>
        <dbReference type="ARBA" id="ARBA00007399"/>
    </source>
</evidence>
<dbReference type="Pfam" id="PF02753">
    <property type="entry name" value="PapD_C"/>
    <property type="match status" value="1"/>
</dbReference>
<evidence type="ECO:0000259" key="10">
    <source>
        <dbReference type="Pfam" id="PF02753"/>
    </source>
</evidence>
<evidence type="ECO:0000256" key="3">
    <source>
        <dbReference type="ARBA" id="ARBA00022558"/>
    </source>
</evidence>
<dbReference type="InterPro" id="IPR001829">
    <property type="entry name" value="Pili_assmbl_chaperone_bac"/>
</dbReference>
<dbReference type="InterPro" id="IPR018046">
    <property type="entry name" value="Pili_assmbl_chaperone_CS"/>
</dbReference>
<dbReference type="PROSITE" id="PS00635">
    <property type="entry name" value="PILI_CHAPERONE"/>
    <property type="match status" value="1"/>
</dbReference>
<keyword evidence="5" id="KW-0574">Periplasm</keyword>
<evidence type="ECO:0000256" key="6">
    <source>
        <dbReference type="ARBA" id="ARBA00023186"/>
    </source>
</evidence>
<dbReference type="FunFam" id="2.60.40.10:FF:000458">
    <property type="entry name" value="Molecular chaperone FimC"/>
    <property type="match status" value="1"/>
</dbReference>
<dbReference type="Gene3D" id="2.60.40.10">
    <property type="entry name" value="Immunoglobulins"/>
    <property type="match status" value="2"/>
</dbReference>
<dbReference type="SUPFAM" id="SSF49354">
    <property type="entry name" value="PapD-like"/>
    <property type="match status" value="1"/>
</dbReference>
<evidence type="ECO:0000313" key="12">
    <source>
        <dbReference type="Proteomes" id="UP000467488"/>
    </source>
</evidence>
<comment type="subcellular location">
    <subcellularLocation>
        <location evidence="1 7">Periplasm</location>
    </subcellularLocation>
</comment>
<protein>
    <submittedName>
        <fullName evidence="11">Fimbrial protein StfD</fullName>
    </submittedName>
</protein>
<dbReference type="GO" id="GO:0030288">
    <property type="term" value="C:outer membrane-bounded periplasmic space"/>
    <property type="evidence" value="ECO:0007669"/>
    <property type="project" value="InterPro"/>
</dbReference>
<evidence type="ECO:0000313" key="11">
    <source>
        <dbReference type="EMBL" id="BBU82240.1"/>
    </source>
</evidence>
<evidence type="ECO:0000256" key="1">
    <source>
        <dbReference type="ARBA" id="ARBA00004418"/>
    </source>
</evidence>
<dbReference type="InterPro" id="IPR016148">
    <property type="entry name" value="Pili_assmbl_chaperone_C"/>
</dbReference>
<feature type="domain" description="Pili assembly chaperone N-terminal" evidence="9">
    <location>
        <begin position="30"/>
        <end position="148"/>
    </location>
</feature>
<feature type="chain" id="PRO_5035909895" evidence="8">
    <location>
        <begin position="29"/>
        <end position="257"/>
    </location>
</feature>
<dbReference type="PRINTS" id="PR00969">
    <property type="entry name" value="CHAPERONPILI"/>
</dbReference>
<comment type="similarity">
    <text evidence="2 7">Belongs to the periplasmic pilus chaperone family.</text>
</comment>
<dbReference type="SUPFAM" id="SSF49584">
    <property type="entry name" value="Periplasmic chaperone C-domain"/>
    <property type="match status" value="1"/>
</dbReference>
<feature type="signal peptide" evidence="8">
    <location>
        <begin position="1"/>
        <end position="28"/>
    </location>
</feature>
<accession>A0A8S0FQE6</accession>
<organism evidence="11 12">
    <name type="scientific">Escherichia coli</name>
    <dbReference type="NCBI Taxonomy" id="562"/>
    <lineage>
        <taxon>Bacteria</taxon>
        <taxon>Pseudomonadati</taxon>
        <taxon>Pseudomonadota</taxon>
        <taxon>Gammaproteobacteria</taxon>
        <taxon>Enterobacterales</taxon>
        <taxon>Enterobacteriaceae</taxon>
        <taxon>Escherichia</taxon>
    </lineage>
</organism>
<dbReference type="EMBL" id="AP022360">
    <property type="protein sequence ID" value="BBU82240.1"/>
    <property type="molecule type" value="Genomic_DNA"/>
</dbReference>
<keyword evidence="3" id="KW-1029">Fimbrium biogenesis</keyword>
<reference evidence="11 12" key="1">
    <citation type="submission" date="2020-01" db="EMBL/GenBank/DDBJ databases">
        <title>Dynamics of blaIMP-6 dissemination in carbapenem resistant Enterobacteriacea isolated from regional surveillance in Osaka, Japan.</title>
        <authorList>
            <person name="Abe R."/>
            <person name="Akeda Y."/>
            <person name="Sugawara Y."/>
            <person name="Yamamoto N."/>
            <person name="Tomono K."/>
            <person name="Takeuchi D."/>
            <person name="Kawahara R."/>
            <person name="Hamada S."/>
        </authorList>
    </citation>
    <scope>NUCLEOTIDE SEQUENCE [LARGE SCALE GENOMIC DNA]</scope>
    <source>
        <strain evidence="11 12">E300</strain>
    </source>
</reference>
<gene>
    <name evidence="11" type="ORF">EIMP300_36400</name>
</gene>
<proteinExistence type="inferred from homology"/>
<evidence type="ECO:0000259" key="9">
    <source>
        <dbReference type="Pfam" id="PF00345"/>
    </source>
</evidence>
<sequence>MFYKLSCSMVVSTTLAVLLTTTNLAAHASVTPDRTRLVFNESDKSISVTLRNNNEKLPYLVPQSWLEDEKGNKITSPLAVLPPVQRIDAMMNGQVKIQALPDIHTLPSDRESLFYYNVREIPPKSGKANTLQIALQTRIKLFWRPKALEKIDMRKPWQFKVTLTRSGQDYIVNNPTPYHVIISDASTQKKGLTAAGFKPLVMPPKTSQPLKAKMNSAPVLTYINDYGSCVIRAPRLPLVFRCEGDTCKVDEAQSLKG</sequence>
<dbReference type="InterPro" id="IPR013783">
    <property type="entry name" value="Ig-like_fold"/>
</dbReference>
<evidence type="ECO:0000256" key="4">
    <source>
        <dbReference type="ARBA" id="ARBA00022729"/>
    </source>
</evidence>
<dbReference type="Proteomes" id="UP000467488">
    <property type="component" value="Chromosome"/>
</dbReference>
<evidence type="ECO:0000256" key="5">
    <source>
        <dbReference type="ARBA" id="ARBA00022764"/>
    </source>
</evidence>